<proteinExistence type="predicted"/>
<feature type="transmembrane region" description="Helical" evidence="1">
    <location>
        <begin position="291"/>
        <end position="312"/>
    </location>
</feature>
<gene>
    <name evidence="2" type="ORF">PFMG_00412</name>
</gene>
<evidence type="ECO:0000256" key="1">
    <source>
        <dbReference type="SAM" id="Phobius"/>
    </source>
</evidence>
<evidence type="ECO:0000313" key="2">
    <source>
        <dbReference type="EMBL" id="KNG74186.1"/>
    </source>
</evidence>
<keyword evidence="1" id="KW-0812">Transmembrane</keyword>
<name>A0A0L1I3G9_PLAFA</name>
<dbReference type="InterPro" id="IPR006373">
    <property type="entry name" value="VSA_Rifin"/>
</dbReference>
<organism evidence="2 3">
    <name type="scientific">Plasmodium falciparum IGH-CR14</name>
    <dbReference type="NCBI Taxonomy" id="580059"/>
    <lineage>
        <taxon>Eukaryota</taxon>
        <taxon>Sar</taxon>
        <taxon>Alveolata</taxon>
        <taxon>Apicomplexa</taxon>
        <taxon>Aconoidasida</taxon>
        <taxon>Haemosporida</taxon>
        <taxon>Plasmodiidae</taxon>
        <taxon>Plasmodium</taxon>
        <taxon>Plasmodium (Laverania)</taxon>
    </lineage>
</organism>
<dbReference type="Proteomes" id="UP000054562">
    <property type="component" value="Unassembled WGS sequence"/>
</dbReference>
<accession>A0A0L1I3G9</accession>
<dbReference type="NCBIfam" id="TIGR01477">
    <property type="entry name" value="RIFIN"/>
    <property type="match status" value="1"/>
</dbReference>
<sequence length="332" mass="37356">MKVHYINILLFALPLNILEHNKRNYNSTTLHAQTYRSLCECELYELANYDNDPQMKEVMENFIKQTQQRFHDYDDRMKEKRKQCKERCDKEIQKIILKDKLEKQMEQQLTTLQTDMQSDAIPICVCEKSIADKVEKGCLKCGGILGGGIAPGWGLVSGLWYAGWLSTAMASAEKAGVDAGIEVVIDTLKTLLTVNGVSDAEWKILVTAENYANEMLLSDLIRHLGSTLCGENSKDIGGSFCLFTTETKKLTQAINGHVPKAISEGTAEVVTVTKAEMEKVTTIGGAYSTGIIVSVVVIVIIVLVMIIIYLILRYRRKRKMTKKMQFMKLLKE</sequence>
<protein>
    <submittedName>
        <fullName evidence="2">Rifin</fullName>
    </submittedName>
</protein>
<keyword evidence="1" id="KW-1133">Transmembrane helix</keyword>
<dbReference type="EMBL" id="GG664974">
    <property type="protein sequence ID" value="KNG74186.1"/>
    <property type="molecule type" value="Genomic_DNA"/>
</dbReference>
<reference evidence="3" key="2">
    <citation type="submission" date="2015-07" db="EMBL/GenBank/DDBJ databases">
        <title>The genome sequence of Plasmodium falciparum IGH-CR14.</title>
        <authorList>
            <consortium name="The Broad Institute Genome Sequencing Platform"/>
            <person name="Volkman S.K."/>
            <person name="Neafsey D.E."/>
            <person name="Dash A.P."/>
            <person name="Chitnis C.E."/>
            <person name="Hartl D.L."/>
            <person name="Young S.K."/>
            <person name="Kodira C.D."/>
            <person name="Zeng Q."/>
            <person name="Koehrsen M."/>
            <person name="Godfrey P."/>
            <person name="Alvarado L."/>
            <person name="Berlin A."/>
            <person name="Borenstein D."/>
            <person name="Chen Z."/>
            <person name="Engels R."/>
            <person name="Freedman E."/>
            <person name="Gellesch M."/>
            <person name="Goldberg J."/>
            <person name="Griggs A."/>
            <person name="Gujja S."/>
            <person name="Heiman D."/>
            <person name="Hepburn T."/>
            <person name="Howarth C."/>
            <person name="Jen D."/>
            <person name="Larson L."/>
            <person name="Lewis B."/>
            <person name="Mehta T."/>
            <person name="Park D."/>
            <person name="Pearson M."/>
            <person name="Roberts A."/>
            <person name="Saif S."/>
            <person name="Shea T."/>
            <person name="Shenoy N."/>
            <person name="Sisk P."/>
            <person name="Stolte C."/>
            <person name="Sykes S."/>
            <person name="Walk T."/>
            <person name="White J."/>
            <person name="Yandava C."/>
            <person name="Wirth D.F."/>
            <person name="Nusbaum C."/>
            <person name="Birren B."/>
        </authorList>
    </citation>
    <scope>NUCLEOTIDE SEQUENCE [LARGE SCALE GENOMIC DNA]</scope>
    <source>
        <strain evidence="3">IGH-CR14</strain>
    </source>
</reference>
<dbReference type="AlphaFoldDB" id="A0A0L1I3G9"/>
<reference evidence="3" key="1">
    <citation type="submission" date="2015-07" db="EMBL/GenBank/DDBJ databases">
        <title>Annotation of Plasmodium falciparum IGH-CR14.</title>
        <authorList>
            <consortium name="The Broad Institute Genome Sequencing Platform"/>
            <person name="Volkman S.K."/>
            <person name="Neafsey D.E."/>
            <person name="Dash A.P."/>
            <person name="Chitnis C.E."/>
            <person name="Hartl D.L."/>
            <person name="Young S.K."/>
            <person name="Zeng Q."/>
            <person name="Koehrsen M."/>
            <person name="Alvarado L."/>
            <person name="Berlin A."/>
            <person name="Borenstein D."/>
            <person name="Chapman S.B."/>
            <person name="Chen Z."/>
            <person name="Engels R."/>
            <person name="Freedman E."/>
            <person name="Gellesch M."/>
            <person name="Goldberg J."/>
            <person name="Griggs A."/>
            <person name="Gujja S."/>
            <person name="Heilman E.R."/>
            <person name="Heiman D.I."/>
            <person name="Howarth C."/>
            <person name="Jen D."/>
            <person name="Larson L."/>
            <person name="Mehta T."/>
            <person name="Neiman D."/>
            <person name="Park D."/>
            <person name="Pearson M."/>
            <person name="Roberts A."/>
            <person name="Saif S."/>
            <person name="Shea T."/>
            <person name="Shenoy N."/>
            <person name="Sisk P."/>
            <person name="Stolte C."/>
            <person name="Sykes S."/>
            <person name="Walk T."/>
            <person name="White J."/>
            <person name="Yandava C."/>
            <person name="Haas B."/>
            <person name="Henn M.R."/>
            <person name="Nusbaum C."/>
            <person name="Birren B."/>
        </authorList>
    </citation>
    <scope>NUCLEOTIDE SEQUENCE [LARGE SCALE GENOMIC DNA]</scope>
    <source>
        <strain evidence="3">IGH-CR14</strain>
    </source>
</reference>
<evidence type="ECO:0000313" key="3">
    <source>
        <dbReference type="Proteomes" id="UP000054562"/>
    </source>
</evidence>
<dbReference type="Pfam" id="PF02009">
    <property type="entry name" value="RIFIN"/>
    <property type="match status" value="1"/>
</dbReference>
<keyword evidence="1" id="KW-0472">Membrane</keyword>